<dbReference type="WBParaSite" id="PTRK_0000027900.1">
    <property type="protein sequence ID" value="PTRK_0000027900.1"/>
    <property type="gene ID" value="PTRK_0000027900"/>
</dbReference>
<dbReference type="GO" id="GO:0007606">
    <property type="term" value="P:sensory perception of chemical stimulus"/>
    <property type="evidence" value="ECO:0007669"/>
    <property type="project" value="InterPro"/>
</dbReference>
<protein>
    <submittedName>
        <fullName evidence="4">G_PROTEIN_RECEP_F1_2 domain-containing protein</fullName>
    </submittedName>
</protein>
<evidence type="ECO:0000256" key="2">
    <source>
        <dbReference type="SAM" id="Phobius"/>
    </source>
</evidence>
<evidence type="ECO:0000313" key="4">
    <source>
        <dbReference type="WBParaSite" id="PTRK_0000027900.1"/>
    </source>
</evidence>
<dbReference type="PANTHER" id="PTHR47518:SF9">
    <property type="entry name" value="SERPENTINE RECEPTOR, CLASS T"/>
    <property type="match status" value="1"/>
</dbReference>
<evidence type="ECO:0000313" key="3">
    <source>
        <dbReference type="Proteomes" id="UP000038045"/>
    </source>
</evidence>
<comment type="similarity">
    <text evidence="1">Belongs to the nematode receptor-like protein sre family.</text>
</comment>
<keyword evidence="2" id="KW-1133">Transmembrane helix</keyword>
<proteinExistence type="inferred from homology"/>
<sequence length="263" mass="30084">MILKTLHRIAIITTATVLPGMVIERCMATCLHQVYEKSVGSFFGYTFCIVQEILVICIVIYGKLYFPNITETYEIISNCQREYIMFEFTILITYAIAISAVISIISFLILLHVNKYLYGKAITNFANGYLTRKFQLLENIKISRLLYPCIGIYFFGLILSCGLLIIATKMPYETMTKENIFIVSNCFGQSVDIVLALITTCFCLQAMNKFKKVINNVRNTREGRGAKVAPLYGKNSKGGILLTNFEHERNLYFAELNKQWEKK</sequence>
<dbReference type="AlphaFoldDB" id="A0A0N4Z0P9"/>
<keyword evidence="2" id="KW-0472">Membrane</keyword>
<dbReference type="GO" id="GO:0016020">
    <property type="term" value="C:membrane"/>
    <property type="evidence" value="ECO:0007669"/>
    <property type="project" value="InterPro"/>
</dbReference>
<keyword evidence="3" id="KW-1185">Reference proteome</keyword>
<organism evidence="3 4">
    <name type="scientific">Parastrongyloides trichosuri</name>
    <name type="common">Possum-specific nematode worm</name>
    <dbReference type="NCBI Taxonomy" id="131310"/>
    <lineage>
        <taxon>Eukaryota</taxon>
        <taxon>Metazoa</taxon>
        <taxon>Ecdysozoa</taxon>
        <taxon>Nematoda</taxon>
        <taxon>Chromadorea</taxon>
        <taxon>Rhabditida</taxon>
        <taxon>Tylenchina</taxon>
        <taxon>Panagrolaimomorpha</taxon>
        <taxon>Strongyloidoidea</taxon>
        <taxon>Strongyloididae</taxon>
        <taxon>Parastrongyloides</taxon>
    </lineage>
</organism>
<dbReference type="InterPro" id="IPR052854">
    <property type="entry name" value="Serpentine_rcpt_epsilon"/>
</dbReference>
<dbReference type="Pfam" id="PF03125">
    <property type="entry name" value="Sre"/>
    <property type="match status" value="1"/>
</dbReference>
<feature type="transmembrane region" description="Helical" evidence="2">
    <location>
        <begin position="145"/>
        <end position="168"/>
    </location>
</feature>
<feature type="transmembrane region" description="Helical" evidence="2">
    <location>
        <begin position="84"/>
        <end position="111"/>
    </location>
</feature>
<feature type="transmembrane region" description="Helical" evidence="2">
    <location>
        <begin position="42"/>
        <end position="64"/>
    </location>
</feature>
<reference evidence="4" key="1">
    <citation type="submission" date="2017-02" db="UniProtKB">
        <authorList>
            <consortium name="WormBaseParasite"/>
        </authorList>
    </citation>
    <scope>IDENTIFICATION</scope>
</reference>
<evidence type="ECO:0000256" key="1">
    <source>
        <dbReference type="ARBA" id="ARBA00006803"/>
    </source>
</evidence>
<feature type="transmembrane region" description="Helical" evidence="2">
    <location>
        <begin position="180"/>
        <end position="204"/>
    </location>
</feature>
<dbReference type="PANTHER" id="PTHR47518">
    <property type="entry name" value="SERPENTINE RECEPTOR CLASS EPSILON-13-RELATED"/>
    <property type="match status" value="1"/>
</dbReference>
<dbReference type="InterPro" id="IPR004151">
    <property type="entry name" value="7TM_GPCR_serpentine_rcpt_Sre"/>
</dbReference>
<accession>A0A0N4Z0P9</accession>
<keyword evidence="2" id="KW-0812">Transmembrane</keyword>
<dbReference type="Proteomes" id="UP000038045">
    <property type="component" value="Unplaced"/>
</dbReference>
<name>A0A0N4Z0P9_PARTI</name>